<gene>
    <name evidence="2" type="ORF">KAJ83_02960</name>
</gene>
<dbReference type="PANTHER" id="PTHR37953">
    <property type="entry name" value="UPF0127 PROTEIN MJ1496"/>
    <property type="match status" value="1"/>
</dbReference>
<dbReference type="RefSeq" id="WP_210680513.1">
    <property type="nucleotide sequence ID" value="NZ_JAGMWN010000001.1"/>
</dbReference>
<dbReference type="Pfam" id="PF02643">
    <property type="entry name" value="DUF192"/>
    <property type="match status" value="1"/>
</dbReference>
<dbReference type="PANTHER" id="PTHR37953:SF1">
    <property type="entry name" value="UPF0127 PROTEIN MJ1496"/>
    <property type="match status" value="1"/>
</dbReference>
<dbReference type="InterPro" id="IPR003795">
    <property type="entry name" value="DUF192"/>
</dbReference>
<dbReference type="AlphaFoldDB" id="A0A8J7S5H7"/>
<dbReference type="Gene3D" id="2.60.120.1140">
    <property type="entry name" value="Protein of unknown function DUF192"/>
    <property type="match status" value="1"/>
</dbReference>
<keyword evidence="1" id="KW-0732">Signal</keyword>
<reference evidence="2" key="1">
    <citation type="submission" date="2021-04" db="EMBL/GenBank/DDBJ databases">
        <authorList>
            <person name="Zhang D.-C."/>
        </authorList>
    </citation>
    <scope>NUCLEOTIDE SEQUENCE</scope>
    <source>
        <strain evidence="2">CGMCC 1.15697</strain>
    </source>
</reference>
<evidence type="ECO:0000313" key="3">
    <source>
        <dbReference type="Proteomes" id="UP000672602"/>
    </source>
</evidence>
<dbReference type="InterPro" id="IPR038695">
    <property type="entry name" value="Saro_0823-like_sf"/>
</dbReference>
<accession>A0A8J7S5H7</accession>
<dbReference type="Proteomes" id="UP000672602">
    <property type="component" value="Unassembled WGS sequence"/>
</dbReference>
<comment type="caution">
    <text evidence="2">The sequence shown here is derived from an EMBL/GenBank/DDBJ whole genome shotgun (WGS) entry which is preliminary data.</text>
</comment>
<evidence type="ECO:0000256" key="1">
    <source>
        <dbReference type="SAM" id="SignalP"/>
    </source>
</evidence>
<evidence type="ECO:0000313" key="2">
    <source>
        <dbReference type="EMBL" id="MBP5855952.1"/>
    </source>
</evidence>
<proteinExistence type="predicted"/>
<sequence length="160" mass="17909">MRRLIAAFLIVLCALPSLVLAQQEEERPDFATDTLAIETASGESHGFDIEIARTNAERGYGLMFVREMAPDRGMLFDYGREQRVSMWMRNTYVPLDMLFIEKDGEIESIIERAAPHTRTPRPSKGRVLAVLELKGGTAQRLGIEPGDRVLHAMFGTAVTD</sequence>
<feature type="chain" id="PRO_5035170164" evidence="1">
    <location>
        <begin position="22"/>
        <end position="160"/>
    </location>
</feature>
<organism evidence="2 3">
    <name type="scientific">Marivibrio halodurans</name>
    <dbReference type="NCBI Taxonomy" id="2039722"/>
    <lineage>
        <taxon>Bacteria</taxon>
        <taxon>Pseudomonadati</taxon>
        <taxon>Pseudomonadota</taxon>
        <taxon>Alphaproteobacteria</taxon>
        <taxon>Rhodospirillales</taxon>
        <taxon>Rhodospirillaceae</taxon>
        <taxon>Marivibrio</taxon>
    </lineage>
</organism>
<dbReference type="EMBL" id="JAGMWN010000001">
    <property type="protein sequence ID" value="MBP5855952.1"/>
    <property type="molecule type" value="Genomic_DNA"/>
</dbReference>
<feature type="signal peptide" evidence="1">
    <location>
        <begin position="1"/>
        <end position="21"/>
    </location>
</feature>
<protein>
    <submittedName>
        <fullName evidence="2">DUF192 domain-containing protein</fullName>
    </submittedName>
</protein>
<keyword evidence="3" id="KW-1185">Reference proteome</keyword>
<name>A0A8J7S5H7_9PROT</name>